<accession>E3CCB1</accession>
<dbReference type="PRINTS" id="PR01852">
    <property type="entry name" value="SIBAPROTEIN"/>
</dbReference>
<protein>
    <submittedName>
        <fullName evidence="5">CHAP domain protein</fullName>
    </submittedName>
</protein>
<gene>
    <name evidence="5" type="ORF">HMPREF9626_2057</name>
</gene>
<keyword evidence="2" id="KW-0175">Coiled coil</keyword>
<dbReference type="Gene3D" id="3.90.1720.10">
    <property type="entry name" value="endopeptidase domain like (from Nostoc punctiforme)"/>
    <property type="match status" value="1"/>
</dbReference>
<sequence>MKKKLFATILLSTVALSQGAVVAGVSADSTDDKIAAQDNKINSINQQQQSAQVQVDQIQGQVSEIKKQQENLQAENDRLNEESERLSAEIDELSKNIVARQESLANQARSAQTTGTATSYINAIVSSGSLTEAISRISAMNEIADANNKMLQEQKRDKEDIAQKQKENNDAINTVIANKQQLEDDAQALSTKEAELKVAQLNLAAEKSTAENEKNALLQQKAEAEKAAAAAAAAEAAYRAKQKEQQAAVKASANTTLQAQVQVAAQTPAATPAAAQTQAAAQPAVQTQAAAAPVATTSRPTYSSSASSYPVGECTWGAKTLAPWAGDYWGNGGQWAASAAAAGFRTGSQPQVGAIACWNDGGYGHVAVVTAVQSTTSIQVSESNYNGIRSIGNYRGWFNPTTAQGTVTYIYPN</sequence>
<dbReference type="InterPro" id="IPR058088">
    <property type="entry name" value="PcsB"/>
</dbReference>
<dbReference type="NCBIfam" id="NF046104">
    <property type="entry name" value="PptglHdxlasePcsB"/>
    <property type="match status" value="1"/>
</dbReference>
<dbReference type="InterPro" id="IPR009148">
    <property type="entry name" value="PcsB-like"/>
</dbReference>
<dbReference type="InterPro" id="IPR057309">
    <property type="entry name" value="PcsB_CC"/>
</dbReference>
<feature type="coiled-coil region" evidence="2">
    <location>
        <begin position="55"/>
        <end position="96"/>
    </location>
</feature>
<reference evidence="5 6" key="1">
    <citation type="submission" date="2010-10" db="EMBL/GenBank/DDBJ databases">
        <authorList>
            <person name="Durkin A.S."/>
            <person name="Madupu R."/>
            <person name="Torralba M."/>
            <person name="Gillis M."/>
            <person name="Methe B."/>
            <person name="Sutton G."/>
            <person name="Nelson K.E."/>
        </authorList>
    </citation>
    <scope>NUCLEOTIDE SEQUENCE [LARGE SCALE GENOMIC DNA]</scope>
    <source>
        <strain evidence="5 6">F0405</strain>
    </source>
</reference>
<evidence type="ECO:0000313" key="5">
    <source>
        <dbReference type="EMBL" id="EFQ55683.1"/>
    </source>
</evidence>
<dbReference type="InterPro" id="IPR007921">
    <property type="entry name" value="CHAP_dom"/>
</dbReference>
<feature type="domain" description="Peptidase C51" evidence="4">
    <location>
        <begin position="289"/>
        <end position="411"/>
    </location>
</feature>
<feature type="chain" id="PRO_5038936222" evidence="3">
    <location>
        <begin position="24"/>
        <end position="413"/>
    </location>
</feature>
<keyword evidence="1 3" id="KW-0732">Signal</keyword>
<evidence type="ECO:0000256" key="2">
    <source>
        <dbReference type="SAM" id="Coils"/>
    </source>
</evidence>
<dbReference type="EMBL" id="AEKM01000005">
    <property type="protein sequence ID" value="EFQ55683.1"/>
    <property type="molecule type" value="Genomic_DNA"/>
</dbReference>
<evidence type="ECO:0000259" key="4">
    <source>
        <dbReference type="PROSITE" id="PS50911"/>
    </source>
</evidence>
<dbReference type="Pfam" id="PF05257">
    <property type="entry name" value="CHAP"/>
    <property type="match status" value="1"/>
</dbReference>
<proteinExistence type="predicted"/>
<dbReference type="InterPro" id="IPR038765">
    <property type="entry name" value="Papain-like_cys_pep_sf"/>
</dbReference>
<comment type="caution">
    <text evidence="5">The sequence shown here is derived from an EMBL/GenBank/DDBJ whole genome shotgun (WGS) entry which is preliminary data.</text>
</comment>
<evidence type="ECO:0000256" key="3">
    <source>
        <dbReference type="SAM" id="SignalP"/>
    </source>
</evidence>
<dbReference type="Pfam" id="PF24568">
    <property type="entry name" value="CC_PcsB"/>
    <property type="match status" value="1"/>
</dbReference>
<feature type="signal peptide" evidence="3">
    <location>
        <begin position="1"/>
        <end position="23"/>
    </location>
</feature>
<dbReference type="Proteomes" id="UP000003812">
    <property type="component" value="Unassembled WGS sequence"/>
</dbReference>
<dbReference type="SUPFAM" id="SSF54001">
    <property type="entry name" value="Cysteine proteinases"/>
    <property type="match status" value="1"/>
</dbReference>
<organism evidence="5 6">
    <name type="scientific">Streptococcus parasanguinis F0405</name>
    <dbReference type="NCBI Taxonomy" id="905067"/>
    <lineage>
        <taxon>Bacteria</taxon>
        <taxon>Bacillati</taxon>
        <taxon>Bacillota</taxon>
        <taxon>Bacilli</taxon>
        <taxon>Lactobacillales</taxon>
        <taxon>Streptococcaceae</taxon>
        <taxon>Streptococcus</taxon>
    </lineage>
</organism>
<dbReference type="Gene3D" id="6.10.250.3150">
    <property type="match status" value="1"/>
</dbReference>
<feature type="coiled-coil region" evidence="2">
    <location>
        <begin position="147"/>
        <end position="244"/>
    </location>
</feature>
<dbReference type="AlphaFoldDB" id="E3CCB1"/>
<name>E3CCB1_STRPA</name>
<evidence type="ECO:0000313" key="6">
    <source>
        <dbReference type="Proteomes" id="UP000003812"/>
    </source>
</evidence>
<dbReference type="PROSITE" id="PS50911">
    <property type="entry name" value="CHAP"/>
    <property type="match status" value="1"/>
</dbReference>
<evidence type="ECO:0000256" key="1">
    <source>
        <dbReference type="ARBA" id="ARBA00022729"/>
    </source>
</evidence>